<keyword evidence="4 7" id="KW-1133">Transmembrane helix</keyword>
<feature type="transmembrane region" description="Helical" evidence="7">
    <location>
        <begin position="61"/>
        <end position="77"/>
    </location>
</feature>
<comment type="subcellular location">
    <subcellularLocation>
        <location evidence="1">Membrane</location>
    </subcellularLocation>
</comment>
<evidence type="ECO:0000256" key="6">
    <source>
        <dbReference type="ARBA" id="ARBA00023239"/>
    </source>
</evidence>
<dbReference type="OrthoDB" id="2107370at2759"/>
<proteinExistence type="predicted"/>
<evidence type="ECO:0000256" key="3">
    <source>
        <dbReference type="ARBA" id="ARBA00022741"/>
    </source>
</evidence>
<protein>
    <recommendedName>
        <fullName evidence="8">Guanylate cyclase domain-containing protein</fullName>
    </recommendedName>
</protein>
<gene>
    <name evidence="9" type="ORF">PXEA_LOCUS21259</name>
</gene>
<dbReference type="InterPro" id="IPR001054">
    <property type="entry name" value="A/G_cyclase"/>
</dbReference>
<evidence type="ECO:0000256" key="1">
    <source>
        <dbReference type="ARBA" id="ARBA00004370"/>
    </source>
</evidence>
<keyword evidence="2 7" id="KW-0812">Transmembrane</keyword>
<reference evidence="9" key="1">
    <citation type="submission" date="2018-11" db="EMBL/GenBank/DDBJ databases">
        <authorList>
            <consortium name="Pathogen Informatics"/>
        </authorList>
    </citation>
    <scope>NUCLEOTIDE SEQUENCE</scope>
</reference>
<keyword evidence="5 7" id="KW-0472">Membrane</keyword>
<name>A0A3S5C0R2_9PLAT</name>
<feature type="non-terminal residue" evidence="9">
    <location>
        <position position="311"/>
    </location>
</feature>
<feature type="transmembrane region" description="Helical" evidence="7">
    <location>
        <begin position="213"/>
        <end position="232"/>
    </location>
</feature>
<keyword evidence="10" id="KW-1185">Reference proteome</keyword>
<feature type="transmembrane region" description="Helical" evidence="7">
    <location>
        <begin position="112"/>
        <end position="130"/>
    </location>
</feature>
<feature type="domain" description="Guanylate cyclase" evidence="8">
    <location>
        <begin position="297"/>
        <end position="311"/>
    </location>
</feature>
<dbReference type="GO" id="GO:0035556">
    <property type="term" value="P:intracellular signal transduction"/>
    <property type="evidence" value="ECO:0007669"/>
    <property type="project" value="InterPro"/>
</dbReference>
<dbReference type="GO" id="GO:0016829">
    <property type="term" value="F:lyase activity"/>
    <property type="evidence" value="ECO:0007669"/>
    <property type="project" value="UniProtKB-KW"/>
</dbReference>
<keyword evidence="3" id="KW-0547">Nucleotide-binding</keyword>
<evidence type="ECO:0000259" key="8">
    <source>
        <dbReference type="PROSITE" id="PS50125"/>
    </source>
</evidence>
<evidence type="ECO:0000313" key="9">
    <source>
        <dbReference type="EMBL" id="VEL27819.1"/>
    </source>
</evidence>
<dbReference type="PROSITE" id="PS50125">
    <property type="entry name" value="GUANYLATE_CYCLASE_2"/>
    <property type="match status" value="1"/>
</dbReference>
<accession>A0A3S5C0R2</accession>
<evidence type="ECO:0000256" key="7">
    <source>
        <dbReference type="SAM" id="Phobius"/>
    </source>
</evidence>
<evidence type="ECO:0000256" key="4">
    <source>
        <dbReference type="ARBA" id="ARBA00022989"/>
    </source>
</evidence>
<dbReference type="PANTHER" id="PTHR45627">
    <property type="entry name" value="ADENYLATE CYCLASE TYPE 1"/>
    <property type="match status" value="1"/>
</dbReference>
<evidence type="ECO:0000313" key="10">
    <source>
        <dbReference type="Proteomes" id="UP000784294"/>
    </source>
</evidence>
<evidence type="ECO:0000256" key="5">
    <source>
        <dbReference type="ARBA" id="ARBA00023136"/>
    </source>
</evidence>
<dbReference type="GO" id="GO:0016020">
    <property type="term" value="C:membrane"/>
    <property type="evidence" value="ECO:0007669"/>
    <property type="project" value="UniProtKB-SubCell"/>
</dbReference>
<sequence length="311" mass="35783">MPDSFTGGYRLHSLFQENVSICHGVWLGLQDAITLFNFKTRAITDHFSQLTIRHERRKTRVGLRVAVLYLLAIFVLQQCQNSHDTGLQLRFSIFAAWTLMGYLLMNRCTNRLYALLTGLLAFAPFVLLFVHVPNDRDQGRNFYDLVLLHLLVFTILFTPTRARWCLIYATTLIAIHEIHVFSEYVTTPTGATATGDSTQKCRSPGAEESTLTFRIRVLMITFIIIFYNKIWLELRLRAAFIRLLQSLTARSRLREALREQQRWIRVVMPIQVSSDYLRVKAIKNGQTIYCRSCDGVSILFADIVGFTAFSS</sequence>
<feature type="transmembrane region" description="Helical" evidence="7">
    <location>
        <begin position="89"/>
        <end position="105"/>
    </location>
</feature>
<dbReference type="Proteomes" id="UP000784294">
    <property type="component" value="Unassembled WGS sequence"/>
</dbReference>
<feature type="transmembrane region" description="Helical" evidence="7">
    <location>
        <begin position="142"/>
        <end position="158"/>
    </location>
</feature>
<dbReference type="EMBL" id="CAAALY010090126">
    <property type="protein sequence ID" value="VEL27819.1"/>
    <property type="molecule type" value="Genomic_DNA"/>
</dbReference>
<comment type="caution">
    <text evidence="9">The sequence shown here is derived from an EMBL/GenBank/DDBJ whole genome shotgun (WGS) entry which is preliminary data.</text>
</comment>
<dbReference type="GO" id="GO:0000166">
    <property type="term" value="F:nucleotide binding"/>
    <property type="evidence" value="ECO:0007669"/>
    <property type="project" value="UniProtKB-KW"/>
</dbReference>
<evidence type="ECO:0000256" key="2">
    <source>
        <dbReference type="ARBA" id="ARBA00022692"/>
    </source>
</evidence>
<dbReference type="AlphaFoldDB" id="A0A3S5C0R2"/>
<keyword evidence="6" id="KW-0456">Lyase</keyword>
<organism evidence="9 10">
    <name type="scientific">Protopolystoma xenopodis</name>
    <dbReference type="NCBI Taxonomy" id="117903"/>
    <lineage>
        <taxon>Eukaryota</taxon>
        <taxon>Metazoa</taxon>
        <taxon>Spiralia</taxon>
        <taxon>Lophotrochozoa</taxon>
        <taxon>Platyhelminthes</taxon>
        <taxon>Monogenea</taxon>
        <taxon>Polyopisthocotylea</taxon>
        <taxon>Polystomatidea</taxon>
        <taxon>Polystomatidae</taxon>
        <taxon>Protopolystoma</taxon>
    </lineage>
</organism>
<dbReference type="GO" id="GO:0009190">
    <property type="term" value="P:cyclic nucleotide biosynthetic process"/>
    <property type="evidence" value="ECO:0007669"/>
    <property type="project" value="InterPro"/>
</dbReference>